<feature type="region of interest" description="Disordered" evidence="1">
    <location>
        <begin position="91"/>
        <end position="144"/>
    </location>
</feature>
<sequence length="272" mass="30216">MKVRVKCFFNDNKNHTSPLYLRLVIQSHLSKQSGQTLSGDQQIKQEVNLQDENHQLWAVISRSKSELNQVKSENRDLRQRVTNLKSRLAILQSSDRDPGSLGGLTTRTIAPTPTGLPRSPAPSNSRSDHHQLVQQPLSPSEKKFQPINKNYRMLHLRLVINLVVPKGNQLGNPANNGPTTPCPMQARLLQQAQLSPQQDQTTSDAKSALNSSIDCPHTPDPQRPNILGPMNGAPITGGYRLKPVEEKRAKFRSAFWGFGGRNAGSGELIFWA</sequence>
<comment type="caution">
    <text evidence="2">The sequence shown here is derived from an EMBL/GenBank/DDBJ whole genome shotgun (WGS) entry which is preliminary data.</text>
</comment>
<proteinExistence type="predicted"/>
<feature type="compositionally biased region" description="Polar residues" evidence="1">
    <location>
        <begin position="201"/>
        <end position="213"/>
    </location>
</feature>
<dbReference type="EMBL" id="CALTRL010001877">
    <property type="protein sequence ID" value="CAH7674018.1"/>
    <property type="molecule type" value="Genomic_DNA"/>
</dbReference>
<evidence type="ECO:0000313" key="2">
    <source>
        <dbReference type="EMBL" id="CAH7674018.1"/>
    </source>
</evidence>
<dbReference type="Proteomes" id="UP001153365">
    <property type="component" value="Unassembled WGS sequence"/>
</dbReference>
<feature type="compositionally biased region" description="Low complexity" evidence="1">
    <location>
        <begin position="191"/>
        <end position="200"/>
    </location>
</feature>
<reference evidence="2" key="1">
    <citation type="submission" date="2022-06" db="EMBL/GenBank/DDBJ databases">
        <authorList>
            <consortium name="SYNGENTA / RWTH Aachen University"/>
        </authorList>
    </citation>
    <scope>NUCLEOTIDE SEQUENCE</scope>
</reference>
<accession>A0AAV0AW59</accession>
<name>A0AAV0AW59_PHAPC</name>
<evidence type="ECO:0000256" key="1">
    <source>
        <dbReference type="SAM" id="MobiDB-lite"/>
    </source>
</evidence>
<feature type="region of interest" description="Disordered" evidence="1">
    <location>
        <begin position="191"/>
        <end position="227"/>
    </location>
</feature>
<keyword evidence="3" id="KW-1185">Reference proteome</keyword>
<dbReference type="AlphaFoldDB" id="A0AAV0AW59"/>
<gene>
    <name evidence="2" type="ORF">PPACK8108_LOCUS8913</name>
</gene>
<evidence type="ECO:0000313" key="3">
    <source>
        <dbReference type="Proteomes" id="UP001153365"/>
    </source>
</evidence>
<protein>
    <submittedName>
        <fullName evidence="2">Uncharacterized protein</fullName>
    </submittedName>
</protein>
<organism evidence="2 3">
    <name type="scientific">Phakopsora pachyrhizi</name>
    <name type="common">Asian soybean rust disease fungus</name>
    <dbReference type="NCBI Taxonomy" id="170000"/>
    <lineage>
        <taxon>Eukaryota</taxon>
        <taxon>Fungi</taxon>
        <taxon>Dikarya</taxon>
        <taxon>Basidiomycota</taxon>
        <taxon>Pucciniomycotina</taxon>
        <taxon>Pucciniomycetes</taxon>
        <taxon>Pucciniales</taxon>
        <taxon>Phakopsoraceae</taxon>
        <taxon>Phakopsora</taxon>
    </lineage>
</organism>